<evidence type="ECO:0000256" key="6">
    <source>
        <dbReference type="ARBA" id="ARBA00023125"/>
    </source>
</evidence>
<dbReference type="GO" id="GO:0140097">
    <property type="term" value="F:catalytic activity, acting on DNA"/>
    <property type="evidence" value="ECO:0007669"/>
    <property type="project" value="UniProtKB-ARBA"/>
</dbReference>
<organism evidence="12">
    <name type="scientific">Thermofilum pendens</name>
    <dbReference type="NCBI Taxonomy" id="2269"/>
    <lineage>
        <taxon>Archaea</taxon>
        <taxon>Thermoproteota</taxon>
        <taxon>Thermoprotei</taxon>
        <taxon>Thermofilales</taxon>
        <taxon>Thermofilaceae</taxon>
        <taxon>Thermofilum</taxon>
    </lineage>
</organism>
<dbReference type="PROSITE" id="PS51192">
    <property type="entry name" value="HELICASE_ATP_BIND_1"/>
    <property type="match status" value="1"/>
</dbReference>
<name>A0A7J3X664_THEPE</name>
<feature type="domain" description="Helicase ATP-binding" evidence="10">
    <location>
        <begin position="50"/>
        <end position="244"/>
    </location>
</feature>
<dbReference type="SUPFAM" id="SSF52540">
    <property type="entry name" value="P-loop containing nucleoside triphosphate hydrolases"/>
    <property type="match status" value="1"/>
</dbReference>
<dbReference type="InterPro" id="IPR052511">
    <property type="entry name" value="ATP-dep_Helicase"/>
</dbReference>
<keyword evidence="8" id="KW-0413">Isomerase</keyword>
<evidence type="ECO:0000256" key="7">
    <source>
        <dbReference type="ARBA" id="ARBA00023204"/>
    </source>
</evidence>
<dbReference type="GO" id="GO:0003677">
    <property type="term" value="F:DNA binding"/>
    <property type="evidence" value="ECO:0007669"/>
    <property type="project" value="UniProtKB-KW"/>
</dbReference>
<evidence type="ECO:0000256" key="1">
    <source>
        <dbReference type="ARBA" id="ARBA00022741"/>
    </source>
</evidence>
<keyword evidence="5" id="KW-0067">ATP-binding</keyword>
<dbReference type="InterPro" id="IPR013701">
    <property type="entry name" value="Lhr-like_DEAD/DEAH_assoc"/>
</dbReference>
<dbReference type="Pfam" id="PF00271">
    <property type="entry name" value="Helicase_C"/>
    <property type="match status" value="1"/>
</dbReference>
<dbReference type="InterPro" id="IPR027417">
    <property type="entry name" value="P-loop_NTPase"/>
</dbReference>
<dbReference type="InterPro" id="IPR011545">
    <property type="entry name" value="DEAD/DEAH_box_helicase_dom"/>
</dbReference>
<dbReference type="GO" id="GO:0006281">
    <property type="term" value="P:DNA repair"/>
    <property type="evidence" value="ECO:0007669"/>
    <property type="project" value="UniProtKB-KW"/>
</dbReference>
<evidence type="ECO:0000256" key="2">
    <source>
        <dbReference type="ARBA" id="ARBA00022763"/>
    </source>
</evidence>
<evidence type="ECO:0000256" key="5">
    <source>
        <dbReference type="ARBA" id="ARBA00022840"/>
    </source>
</evidence>
<dbReference type="Gene3D" id="3.40.50.300">
    <property type="entry name" value="P-loop containing nucleotide triphosphate hydrolases"/>
    <property type="match status" value="2"/>
</dbReference>
<dbReference type="InterPro" id="IPR017170">
    <property type="entry name" value="Lhr-like"/>
</dbReference>
<dbReference type="GO" id="GO:0016887">
    <property type="term" value="F:ATP hydrolysis activity"/>
    <property type="evidence" value="ECO:0007669"/>
    <property type="project" value="TreeGrafter"/>
</dbReference>
<comment type="caution">
    <text evidence="12">The sequence shown here is derived from an EMBL/GenBank/DDBJ whole genome shotgun (WGS) entry which is preliminary data.</text>
</comment>
<sequence length="899" mass="102884">MRTAAEQGSWVIYATREYAKEEVLRILNPLVAEWFDKKFEDLTPPQKLGVIPIYEGKNVLISSPTGTGKTLTAFLVALSELFDMASRGELEDSVYVLYVSPLRALNNDIYRNLEEPLREIYELARRKGVEIPQIRHVVRTGDTSTSQRQNMLRKPPHILITTPETLAIVLVAPKFREKLRTVRWVIVDEVHSLAENKRGAHLTLSLERLRELVGREFVRIGLSATINPLEEVALFLVGYDDEGSPRPCVIVDARYAKRKSIRVACPVSDLIHTPAGEVTAAMYETLYEIVKNSRTTLIFTNTRSGTERVVFHLKMLARKRGDFSEEAIAAHHSSLSRNVRLDVEERLKRGELKAIVSSTSLELGIDIGYIDVVAQVGSPKSVTRCLQRIGRSGHRLHEVSKGVMVCVDRDDLVEVAVMVREAYRHHLDRVHIPRNALDVLAQHIVGMAIERKWSVEEAYRVVRRSYCYHDLPREDFLNVLKYLSGGYGELEDHRVYGKIWFDPEEGVFGRRGKYARVIYTLNVGTIPDEVSVRVLTLDRKYVGNIEEEFLERLVPGDRFVLGGKVYEFVRSDGLVAYVKPAFEQKPTIPAWFSEMLPLSYDLALKIGEFRRRVFEWLSSGKDEEKIKEYLKKECRVDDNSAEAIIGYFKEMLLFLRSLGVREFPSDRVILVERYLDEQGRLHHVFHTLFGRRTNDALSHALAYLAVQSSGVNVGVAVHDNGFAVIYPRGVQPRVTLSDIKPEMLEDLLKRALANTELMRRRFRHVATRGLMILRNYKGHEISVEKQQMNASTLLRVVRRWEDFPILKETYREILEDYMDIEHAREVLEKIARGEIKLVELPTLDTPSPFAYNIVLEGLSDIVLMEDKRAMIARFHEQLMRKIASLAAATRARAQGQASL</sequence>
<comment type="similarity">
    <text evidence="9">Belongs to the Lhr helicase family. Lhr-Core subfamily.</text>
</comment>
<proteinExistence type="inferred from homology"/>
<dbReference type="Pfam" id="PF19306">
    <property type="entry name" value="WHD_Lhr"/>
    <property type="match status" value="1"/>
</dbReference>
<feature type="domain" description="Helicase C-terminal" evidence="11">
    <location>
        <begin position="282"/>
        <end position="438"/>
    </location>
</feature>
<dbReference type="EMBL" id="DRZM01000090">
    <property type="protein sequence ID" value="HHP04698.1"/>
    <property type="molecule type" value="Genomic_DNA"/>
</dbReference>
<dbReference type="GO" id="GO:0005524">
    <property type="term" value="F:ATP binding"/>
    <property type="evidence" value="ECO:0007669"/>
    <property type="project" value="UniProtKB-KW"/>
</dbReference>
<dbReference type="InterPro" id="IPR045628">
    <property type="entry name" value="Lhr_WH_dom"/>
</dbReference>
<reference evidence="12" key="1">
    <citation type="journal article" date="2020" name="mSystems">
        <title>Genome- and Community-Level Interaction Insights into Carbon Utilization and Element Cycling Functions of Hydrothermarchaeota in Hydrothermal Sediment.</title>
        <authorList>
            <person name="Zhou Z."/>
            <person name="Liu Y."/>
            <person name="Xu W."/>
            <person name="Pan J."/>
            <person name="Luo Z.H."/>
            <person name="Li M."/>
        </authorList>
    </citation>
    <scope>NUCLEOTIDE SEQUENCE [LARGE SCALE GENOMIC DNA]</scope>
    <source>
        <strain evidence="12">SpSt-1125</strain>
    </source>
</reference>
<dbReference type="CDD" id="cd17922">
    <property type="entry name" value="DEXHc_LHR-like"/>
    <property type="match status" value="1"/>
</dbReference>
<evidence type="ECO:0000256" key="9">
    <source>
        <dbReference type="ARBA" id="ARBA00093467"/>
    </source>
</evidence>
<gene>
    <name evidence="12" type="ORF">ENM88_02985</name>
</gene>
<dbReference type="GO" id="GO:0004386">
    <property type="term" value="F:helicase activity"/>
    <property type="evidence" value="ECO:0007669"/>
    <property type="project" value="UniProtKB-KW"/>
</dbReference>
<dbReference type="AlphaFoldDB" id="A0A7J3X664"/>
<keyword evidence="4 12" id="KW-0347">Helicase</keyword>
<keyword evidence="6" id="KW-0238">DNA-binding</keyword>
<evidence type="ECO:0000313" key="12">
    <source>
        <dbReference type="EMBL" id="HHP04698.1"/>
    </source>
</evidence>
<protein>
    <submittedName>
        <fullName evidence="12">ATP-dependent helicase</fullName>
    </submittedName>
</protein>
<dbReference type="Pfam" id="PF00270">
    <property type="entry name" value="DEAD"/>
    <property type="match status" value="1"/>
</dbReference>
<evidence type="ECO:0000259" key="11">
    <source>
        <dbReference type="PROSITE" id="PS51194"/>
    </source>
</evidence>
<keyword evidence="7" id="KW-0234">DNA repair</keyword>
<dbReference type="NCBIfam" id="NF010338">
    <property type="entry name" value="PRK13767.1"/>
    <property type="match status" value="1"/>
</dbReference>
<keyword evidence="1" id="KW-0547">Nucleotide-binding</keyword>
<evidence type="ECO:0000259" key="10">
    <source>
        <dbReference type="PROSITE" id="PS51192"/>
    </source>
</evidence>
<dbReference type="PANTHER" id="PTHR47962">
    <property type="entry name" value="ATP-DEPENDENT HELICASE LHR-RELATED-RELATED"/>
    <property type="match status" value="1"/>
</dbReference>
<keyword evidence="3" id="KW-0378">Hydrolase</keyword>
<dbReference type="PIRSF" id="PIRSF037307">
    <property type="entry name" value="Lhr-like_helic_prd"/>
    <property type="match status" value="1"/>
</dbReference>
<dbReference type="SMART" id="SM00490">
    <property type="entry name" value="HELICc"/>
    <property type="match status" value="1"/>
</dbReference>
<evidence type="ECO:0000256" key="8">
    <source>
        <dbReference type="ARBA" id="ARBA00023235"/>
    </source>
</evidence>
<dbReference type="CDD" id="cd18796">
    <property type="entry name" value="SF2_C_LHR"/>
    <property type="match status" value="1"/>
</dbReference>
<dbReference type="PANTHER" id="PTHR47962:SF6">
    <property type="entry name" value="LARGE HELICASE-RELATED PROTEIN"/>
    <property type="match status" value="1"/>
</dbReference>
<dbReference type="PROSITE" id="PS51194">
    <property type="entry name" value="HELICASE_CTER"/>
    <property type="match status" value="1"/>
</dbReference>
<accession>A0A7J3X664</accession>
<keyword evidence="2" id="KW-0227">DNA damage</keyword>
<dbReference type="Pfam" id="PF08494">
    <property type="entry name" value="DEAD_assoc"/>
    <property type="match status" value="1"/>
</dbReference>
<evidence type="ECO:0000256" key="3">
    <source>
        <dbReference type="ARBA" id="ARBA00022801"/>
    </source>
</evidence>
<evidence type="ECO:0000256" key="4">
    <source>
        <dbReference type="ARBA" id="ARBA00022806"/>
    </source>
</evidence>
<dbReference type="InterPro" id="IPR014001">
    <property type="entry name" value="Helicase_ATP-bd"/>
</dbReference>
<dbReference type="InterPro" id="IPR001650">
    <property type="entry name" value="Helicase_C-like"/>
</dbReference>
<dbReference type="SMART" id="SM00487">
    <property type="entry name" value="DEXDc"/>
    <property type="match status" value="1"/>
</dbReference>